<dbReference type="Pfam" id="PF02065">
    <property type="entry name" value="Melibiase"/>
    <property type="match status" value="1"/>
</dbReference>
<evidence type="ECO:0000256" key="1">
    <source>
        <dbReference type="ARBA" id="ARBA00001255"/>
    </source>
</evidence>
<dbReference type="GO" id="GO:0004557">
    <property type="term" value="F:alpha-galactosidase activity"/>
    <property type="evidence" value="ECO:0007669"/>
    <property type="project" value="UniProtKB-EC"/>
</dbReference>
<gene>
    <name evidence="7" type="ORF">H8S23_03250</name>
</gene>
<dbReference type="Gene3D" id="2.70.98.60">
    <property type="entry name" value="alpha-galactosidase from lactobacil brevis"/>
    <property type="match status" value="1"/>
</dbReference>
<accession>A0A923ICM7</accession>
<dbReference type="InterPro" id="IPR013785">
    <property type="entry name" value="Aldolase_TIM"/>
</dbReference>
<feature type="domain" description="Glycosyl hydrolase family 36 C-terminal" evidence="5">
    <location>
        <begin position="647"/>
        <end position="775"/>
    </location>
</feature>
<dbReference type="InterPro" id="IPR017853">
    <property type="entry name" value="GH"/>
</dbReference>
<dbReference type="PROSITE" id="PS00512">
    <property type="entry name" value="ALPHA_GALACTOSIDASE"/>
    <property type="match status" value="1"/>
</dbReference>
<dbReference type="PANTHER" id="PTHR43053:SF3">
    <property type="entry name" value="ALPHA-GALACTOSIDASE C-RELATED"/>
    <property type="match status" value="1"/>
</dbReference>
<dbReference type="GO" id="GO:0016052">
    <property type="term" value="P:carbohydrate catabolic process"/>
    <property type="evidence" value="ECO:0007669"/>
    <property type="project" value="InterPro"/>
</dbReference>
<dbReference type="InterPro" id="IPR013780">
    <property type="entry name" value="Glyco_hydro_b"/>
</dbReference>
<keyword evidence="4" id="KW-0326">Glycosidase</keyword>
<proteinExistence type="predicted"/>
<comment type="caution">
    <text evidence="7">The sequence shown here is derived from an EMBL/GenBank/DDBJ whole genome shotgun (WGS) entry which is preliminary data.</text>
</comment>
<evidence type="ECO:0000256" key="4">
    <source>
        <dbReference type="ARBA" id="ARBA00023295"/>
    </source>
</evidence>
<dbReference type="Proteomes" id="UP000659630">
    <property type="component" value="Unassembled WGS sequence"/>
</dbReference>
<dbReference type="FunFam" id="3.20.20.70:FF:000118">
    <property type="entry name" value="Alpha-galactosidase"/>
    <property type="match status" value="1"/>
</dbReference>
<dbReference type="RefSeq" id="WP_186886860.1">
    <property type="nucleotide sequence ID" value="NZ_JACONZ010000001.1"/>
</dbReference>
<evidence type="ECO:0000313" key="7">
    <source>
        <dbReference type="EMBL" id="MBC5580515.1"/>
    </source>
</evidence>
<evidence type="ECO:0000313" key="8">
    <source>
        <dbReference type="Proteomes" id="UP000659630"/>
    </source>
</evidence>
<dbReference type="Gene3D" id="3.20.20.70">
    <property type="entry name" value="Aldolase class I"/>
    <property type="match status" value="1"/>
</dbReference>
<dbReference type="SUPFAM" id="SSF51445">
    <property type="entry name" value="(Trans)glycosidases"/>
    <property type="match status" value="1"/>
</dbReference>
<dbReference type="InterPro" id="IPR000111">
    <property type="entry name" value="Glyco_hydro_27/36_CS"/>
</dbReference>
<dbReference type="EMBL" id="JACONZ010000001">
    <property type="protein sequence ID" value="MBC5580515.1"/>
    <property type="molecule type" value="Genomic_DNA"/>
</dbReference>
<dbReference type="InterPro" id="IPR031705">
    <property type="entry name" value="Glyco_hydro_36_C"/>
</dbReference>
<protein>
    <recommendedName>
        <fullName evidence="2">alpha-galactosidase</fullName>
        <ecNumber evidence="2">3.2.1.22</ecNumber>
    </recommendedName>
</protein>
<feature type="domain" description="Glycosyl hydrolase family 36 N-terminal" evidence="6">
    <location>
        <begin position="25"/>
        <end position="277"/>
    </location>
</feature>
<dbReference type="Pfam" id="PF16874">
    <property type="entry name" value="Glyco_hydro_36C"/>
    <property type="match status" value="1"/>
</dbReference>
<evidence type="ECO:0000259" key="5">
    <source>
        <dbReference type="Pfam" id="PF16874"/>
    </source>
</evidence>
<evidence type="ECO:0000256" key="3">
    <source>
        <dbReference type="ARBA" id="ARBA00022801"/>
    </source>
</evidence>
<dbReference type="InterPro" id="IPR038417">
    <property type="entry name" value="Alpga-gal_N_sf"/>
</dbReference>
<dbReference type="CDD" id="cd14791">
    <property type="entry name" value="GH36"/>
    <property type="match status" value="1"/>
</dbReference>
<evidence type="ECO:0000259" key="6">
    <source>
        <dbReference type="Pfam" id="PF16875"/>
    </source>
</evidence>
<evidence type="ECO:0000256" key="2">
    <source>
        <dbReference type="ARBA" id="ARBA00012755"/>
    </source>
</evidence>
<keyword evidence="3" id="KW-0378">Hydrolase</keyword>
<dbReference type="Gene3D" id="2.60.40.1180">
    <property type="entry name" value="Golgi alpha-mannosidase II"/>
    <property type="match status" value="1"/>
</dbReference>
<dbReference type="PANTHER" id="PTHR43053">
    <property type="entry name" value="GLYCOSIDASE FAMILY 31"/>
    <property type="match status" value="1"/>
</dbReference>
<dbReference type="AlphaFoldDB" id="A0A923ICM7"/>
<dbReference type="InterPro" id="IPR031704">
    <property type="entry name" value="Glyco_hydro_36_N"/>
</dbReference>
<dbReference type="PRINTS" id="PR00743">
    <property type="entry name" value="GLHYDRLASE36"/>
</dbReference>
<dbReference type="InterPro" id="IPR050985">
    <property type="entry name" value="Alpha-glycosidase_related"/>
</dbReference>
<dbReference type="InterPro" id="IPR002252">
    <property type="entry name" value="Glyco_hydro_36"/>
</dbReference>
<sequence length="797" mass="88156">MITVTGTVFQLDTAHTSYLFEARGGLLQQLYYGPRIKTHDAEPLREKTAAGYGSEVVYKAAEKPLSLDSRPLEFSPKNKGDYRLPAFSARTGQGFTADLVYEGFRVEEALPAPEGLPAPHGGDGCLIVTLKTADGLEVELLYGVFEQADVIARSLRVVNRTKAPLELLRAMSFQLDLPGCGYTLATLDGAWARERHVTEHRLAPGAVVFGSRTGASSNRTNPFFMVYEDGAGEFAGRVYGCNLVYSGSFEGAAEVSPLGSTRIMEGVQSDGFCWPLAPGERFEAPWAVLTCSDAGKNGMSQNMHRFVKEHILPPAFAHKLRPVLLNNWEATYFDFNERRLLRLAREAAALGVELFVLDDGWFGARDSDSAGLGDYEVNRKKLPSGLDGLGDKVRALGLGFGLWMEPEMVNEDSGLYRAHPDWAVKAPGVEPGRGRNQLVLDLCRREVRDYIVENVVRTVKTAGAAYVKWDMNRHVSDNYSPALDEQGRFAHRFVQGLYEIFRRVTEACPDVLFEGCASGGDRFDLGVLCYMPQIWTSDDTDAYERQLIQTGTSYGYPPCVMAAHVSASPNHQASRPSPLEARFDVAAFGLLGYELDLTVASAAEKKAMKEQIAWYKAHRQVLQQGDFYRLKSLFGPDDTRGLTARETQWITVAPDKSEAVAGEFMGLLVPSSAKPPMRLYGLHPDRLYEISVRREVINIKTFGSLINQILPFRVNADGLLMHTASGVYMLPCEEEHYTAWGDLLMRAGLRFKQSFTGTGYNDDVRLMPDFSGRLYALKAGAGALRAEKESKNEQSTN</sequence>
<organism evidence="7 8">
    <name type="scientific">Anaerofilum hominis</name>
    <dbReference type="NCBI Taxonomy" id="2763016"/>
    <lineage>
        <taxon>Bacteria</taxon>
        <taxon>Bacillati</taxon>
        <taxon>Bacillota</taxon>
        <taxon>Clostridia</taxon>
        <taxon>Eubacteriales</taxon>
        <taxon>Oscillospiraceae</taxon>
        <taxon>Anaerofilum</taxon>
    </lineage>
</organism>
<name>A0A923ICM7_9FIRM</name>
<dbReference type="EC" id="3.2.1.22" evidence="2"/>
<comment type="catalytic activity">
    <reaction evidence="1">
        <text>Hydrolysis of terminal, non-reducing alpha-D-galactose residues in alpha-D-galactosides, including galactose oligosaccharides, galactomannans and galactolipids.</text>
        <dbReference type="EC" id="3.2.1.22"/>
    </reaction>
</comment>
<keyword evidence="8" id="KW-1185">Reference proteome</keyword>
<reference evidence="7" key="1">
    <citation type="submission" date="2020-08" db="EMBL/GenBank/DDBJ databases">
        <title>Genome public.</title>
        <authorList>
            <person name="Liu C."/>
            <person name="Sun Q."/>
        </authorList>
    </citation>
    <scope>NUCLEOTIDE SEQUENCE</scope>
    <source>
        <strain evidence="7">BX8</strain>
    </source>
</reference>
<dbReference type="Pfam" id="PF16875">
    <property type="entry name" value="Glyco_hydro_36N"/>
    <property type="match status" value="1"/>
</dbReference>